<dbReference type="EMBL" id="PGCI01000096">
    <property type="protein sequence ID" value="PLW40909.1"/>
    <property type="molecule type" value="Genomic_DNA"/>
</dbReference>
<protein>
    <submittedName>
        <fullName evidence="3">Uncharacterized protein</fullName>
    </submittedName>
</protein>
<evidence type="ECO:0000256" key="1">
    <source>
        <dbReference type="SAM" id="MobiDB-lite"/>
    </source>
</evidence>
<accession>A0A2N5UT30</accession>
<evidence type="ECO:0000313" key="4">
    <source>
        <dbReference type="Proteomes" id="UP000235392"/>
    </source>
</evidence>
<name>A0A2N5UT30_9BASI</name>
<evidence type="ECO:0000313" key="3">
    <source>
        <dbReference type="EMBL" id="PLW40909.1"/>
    </source>
</evidence>
<sequence length="107" mass="11821">MTASLAPLRRCCFQQFRRIEYRSLQPLGILEHLKHSLFISPSQIFTKYYHLSHRSPTTPATPLSKLTKSSSGSGSGSGIGGRTNQNVVSLALFIATGVGIYVYFKNE</sequence>
<dbReference type="Proteomes" id="UP000235392">
    <property type="component" value="Unassembled WGS sequence"/>
</dbReference>
<feature type="compositionally biased region" description="Polar residues" evidence="1">
    <location>
        <begin position="55"/>
        <end position="68"/>
    </location>
</feature>
<keyword evidence="2" id="KW-0812">Transmembrane</keyword>
<dbReference type="AlphaFoldDB" id="A0A2N5UT30"/>
<gene>
    <name evidence="3" type="ORF">PCASD_10747</name>
</gene>
<evidence type="ECO:0000256" key="2">
    <source>
        <dbReference type="SAM" id="Phobius"/>
    </source>
</evidence>
<organism evidence="3 4">
    <name type="scientific">Puccinia coronata f. sp. avenae</name>
    <dbReference type="NCBI Taxonomy" id="200324"/>
    <lineage>
        <taxon>Eukaryota</taxon>
        <taxon>Fungi</taxon>
        <taxon>Dikarya</taxon>
        <taxon>Basidiomycota</taxon>
        <taxon>Pucciniomycotina</taxon>
        <taxon>Pucciniomycetes</taxon>
        <taxon>Pucciniales</taxon>
        <taxon>Pucciniaceae</taxon>
        <taxon>Puccinia</taxon>
    </lineage>
</organism>
<comment type="caution">
    <text evidence="3">The sequence shown here is derived from an EMBL/GenBank/DDBJ whole genome shotgun (WGS) entry which is preliminary data.</text>
</comment>
<reference evidence="3 4" key="1">
    <citation type="submission" date="2017-11" db="EMBL/GenBank/DDBJ databases">
        <title>De novo assembly and phasing of dikaryotic genomes from two isolates of Puccinia coronata f. sp. avenae, the causal agent of oat crown rust.</title>
        <authorList>
            <person name="Miller M.E."/>
            <person name="Zhang Y."/>
            <person name="Omidvar V."/>
            <person name="Sperschneider J."/>
            <person name="Schwessinger B."/>
            <person name="Raley C."/>
            <person name="Palmer J.M."/>
            <person name="Garnica D."/>
            <person name="Upadhyaya N."/>
            <person name="Rathjen J."/>
            <person name="Taylor J.M."/>
            <person name="Park R.F."/>
            <person name="Dodds P.N."/>
            <person name="Hirsch C.D."/>
            <person name="Kianian S.F."/>
            <person name="Figueroa M."/>
        </authorList>
    </citation>
    <scope>NUCLEOTIDE SEQUENCE [LARGE SCALE GENOMIC DNA]</scope>
    <source>
        <strain evidence="3">12SD80</strain>
    </source>
</reference>
<feature type="region of interest" description="Disordered" evidence="1">
    <location>
        <begin position="55"/>
        <end position="83"/>
    </location>
</feature>
<keyword evidence="2" id="KW-0472">Membrane</keyword>
<proteinExistence type="predicted"/>
<feature type="transmembrane region" description="Helical" evidence="2">
    <location>
        <begin position="87"/>
        <end position="104"/>
    </location>
</feature>
<keyword evidence="2" id="KW-1133">Transmembrane helix</keyword>